<keyword evidence="4" id="KW-1185">Reference proteome</keyword>
<dbReference type="PANTHER" id="PTHR31131:SF6">
    <property type="entry name" value="CASTOR ACT DOMAIN-CONTAINING PROTEIN"/>
    <property type="match status" value="1"/>
</dbReference>
<dbReference type="InterPro" id="IPR051719">
    <property type="entry name" value="CASTOR_mTORC1"/>
</dbReference>
<dbReference type="Pfam" id="PF21631">
    <property type="entry name" value="A9CJY8-like_N"/>
    <property type="match status" value="1"/>
</dbReference>
<dbReference type="HOGENOM" id="CLU_130568_0_0_6"/>
<dbReference type="SUPFAM" id="SSF55021">
    <property type="entry name" value="ACT-like"/>
    <property type="match status" value="2"/>
</dbReference>
<dbReference type="EMBL" id="CP003093">
    <property type="protein sequence ID" value="AER55379.1"/>
    <property type="molecule type" value="Genomic_DNA"/>
</dbReference>
<accession>G7UNE8</accession>
<dbReference type="Pfam" id="PF13840">
    <property type="entry name" value="ACT_7"/>
    <property type="match status" value="1"/>
</dbReference>
<protein>
    <submittedName>
        <fullName evidence="3">Uncharacterized protein</fullName>
    </submittedName>
</protein>
<feature type="domain" description="CASTOR ACT" evidence="1">
    <location>
        <begin position="57"/>
        <end position="118"/>
    </location>
</feature>
<sequence length="126" mass="13780">MALTLKLLEGQFAICRLPAGSALPHWFVHGALSHVSWTDEELSIVCDEGRVPEEVQCERGWRSLMLRGPFAFELTGILAQVLQPLAEAKVGIFAVSTFDTDYVMVKQTQLGAGLDALRAAGHTIEE</sequence>
<dbReference type="eggNOG" id="COG3603">
    <property type="taxonomic scope" value="Bacteria"/>
</dbReference>
<dbReference type="InterPro" id="IPR016540">
    <property type="entry name" value="UCP008459"/>
</dbReference>
<gene>
    <name evidence="3" type="ordered locus">DSC_03630</name>
</gene>
<organism evidence="3 4">
    <name type="scientific">Pseudoxanthomonas spadix (strain BD-a59)</name>
    <dbReference type="NCBI Taxonomy" id="1045855"/>
    <lineage>
        <taxon>Bacteria</taxon>
        <taxon>Pseudomonadati</taxon>
        <taxon>Pseudomonadota</taxon>
        <taxon>Gammaproteobacteria</taxon>
        <taxon>Lysobacterales</taxon>
        <taxon>Lysobacteraceae</taxon>
        <taxon>Pseudoxanthomonas</taxon>
    </lineage>
</organism>
<dbReference type="InterPro" id="IPR045865">
    <property type="entry name" value="ACT-like_dom_sf"/>
</dbReference>
<name>G7UNE8_PSEUP</name>
<dbReference type="AlphaFoldDB" id="G7UNE8"/>
<dbReference type="PIRSF" id="PIRSF008459">
    <property type="entry name" value="UCP008459"/>
    <property type="match status" value="1"/>
</dbReference>
<feature type="domain" description="A9CJY8-like N-terminal" evidence="2">
    <location>
        <begin position="10"/>
        <end position="54"/>
    </location>
</feature>
<dbReference type="PANTHER" id="PTHR31131">
    <property type="entry name" value="CHROMOSOME 1, WHOLE GENOME SHOTGUN SEQUENCE"/>
    <property type="match status" value="1"/>
</dbReference>
<dbReference type="OrthoDB" id="5615858at2"/>
<dbReference type="STRING" id="1045855.DSC_03630"/>
<evidence type="ECO:0000259" key="1">
    <source>
        <dbReference type="Pfam" id="PF13840"/>
    </source>
</evidence>
<proteinExistence type="predicted"/>
<evidence type="ECO:0000259" key="2">
    <source>
        <dbReference type="Pfam" id="PF21631"/>
    </source>
</evidence>
<dbReference type="InterPro" id="IPR027795">
    <property type="entry name" value="CASTOR_ACT_dom"/>
</dbReference>
<reference evidence="3 4" key="1">
    <citation type="journal article" date="2012" name="J. Bacteriol.">
        <title>Complete Genome Sequence of the BTEX-Degrading Bacterium Pseudoxanthomonas spadix BD-a59.</title>
        <authorList>
            <person name="Lee S.H."/>
            <person name="Jin H.M."/>
            <person name="Lee H.J."/>
            <person name="Kim J.M."/>
            <person name="Jeon C.O."/>
        </authorList>
    </citation>
    <scope>NUCLEOTIDE SEQUENCE [LARGE SCALE GENOMIC DNA]</scope>
    <source>
        <strain evidence="3 4">BD-a59</strain>
    </source>
</reference>
<dbReference type="Proteomes" id="UP000005870">
    <property type="component" value="Chromosome"/>
</dbReference>
<evidence type="ECO:0000313" key="3">
    <source>
        <dbReference type="EMBL" id="AER55379.1"/>
    </source>
</evidence>
<dbReference type="RefSeq" id="WP_014159557.1">
    <property type="nucleotide sequence ID" value="NC_016147.2"/>
</dbReference>
<evidence type="ECO:0000313" key="4">
    <source>
        <dbReference type="Proteomes" id="UP000005870"/>
    </source>
</evidence>
<dbReference type="KEGG" id="psd:DSC_03630"/>
<dbReference type="Gene3D" id="3.30.2130.10">
    <property type="entry name" value="VC0802-like"/>
    <property type="match status" value="1"/>
</dbReference>
<dbReference type="InterPro" id="IPR049447">
    <property type="entry name" value="A9CJY8-like_N"/>
</dbReference>